<dbReference type="PROSITE" id="PS50287">
    <property type="entry name" value="SRCR_2"/>
    <property type="match status" value="2"/>
</dbReference>
<evidence type="ECO:0000256" key="4">
    <source>
        <dbReference type="ARBA" id="ARBA00023180"/>
    </source>
</evidence>
<evidence type="ECO:0000259" key="8">
    <source>
        <dbReference type="PROSITE" id="PS50287"/>
    </source>
</evidence>
<dbReference type="PROSITE" id="PS00420">
    <property type="entry name" value="SRCR_1"/>
    <property type="match status" value="1"/>
</dbReference>
<keyword evidence="4" id="KW-0325">Glycoprotein</keyword>
<keyword evidence="11" id="KW-1185">Reference proteome</keyword>
<name>A0A7M7NDF1_STRPU</name>
<dbReference type="SUPFAM" id="SSF56487">
    <property type="entry name" value="SRCR-like"/>
    <property type="match status" value="2"/>
</dbReference>
<dbReference type="PANTHER" id="PTHR48071:SF28">
    <property type="entry name" value="SRCR DOMAIN-CONTAINING PROTEIN"/>
    <property type="match status" value="1"/>
</dbReference>
<protein>
    <submittedName>
        <fullName evidence="10">Uncharacterized protein</fullName>
    </submittedName>
</protein>
<dbReference type="FunFam" id="3.10.250.10:FF:000004">
    <property type="entry name" value="Scavenger receptor cysteine-rich type 1 protein M130"/>
    <property type="match status" value="1"/>
</dbReference>
<dbReference type="GO" id="GO:0016020">
    <property type="term" value="C:membrane"/>
    <property type="evidence" value="ECO:0007669"/>
    <property type="project" value="InterPro"/>
</dbReference>
<feature type="domain" description="SRCR" evidence="8">
    <location>
        <begin position="336"/>
        <end position="434"/>
    </location>
</feature>
<evidence type="ECO:0000259" key="9">
    <source>
        <dbReference type="PROSITE" id="PS50923"/>
    </source>
</evidence>
<keyword evidence="1 7" id="KW-0732">Signal</keyword>
<accession>A0A7M7NDF1</accession>
<evidence type="ECO:0000256" key="2">
    <source>
        <dbReference type="ARBA" id="ARBA00022737"/>
    </source>
</evidence>
<dbReference type="InParanoid" id="A0A7M7NDF1"/>
<dbReference type="Pfam" id="PF00084">
    <property type="entry name" value="Sushi"/>
    <property type="match status" value="2"/>
</dbReference>
<reference evidence="10" key="2">
    <citation type="submission" date="2021-01" db="UniProtKB">
        <authorList>
            <consortium name="EnsemblMetazoa"/>
        </authorList>
    </citation>
    <scope>IDENTIFICATION</scope>
</reference>
<evidence type="ECO:0000313" key="11">
    <source>
        <dbReference type="Proteomes" id="UP000007110"/>
    </source>
</evidence>
<feature type="signal peptide" evidence="7">
    <location>
        <begin position="1"/>
        <end position="26"/>
    </location>
</feature>
<dbReference type="AlphaFoldDB" id="A0A7M7NDF1"/>
<dbReference type="PANTHER" id="PTHR48071">
    <property type="entry name" value="SRCR DOMAIN-CONTAINING PROTEIN"/>
    <property type="match status" value="1"/>
</dbReference>
<dbReference type="SMART" id="SM00202">
    <property type="entry name" value="SR"/>
    <property type="match status" value="2"/>
</dbReference>
<dbReference type="GeneID" id="588502"/>
<sequence length="552" mass="60655">MGGKRFEDIVRILIYVQLFLASVCVGSSPCMPESDRLGRYTVIGGSGNTSSAGVPSGSRVQVLVSCNVGAIEQQSVMSQCSNGTWIPPWPRCEKPCSVPINRGEVLQFVNGDVTRPITSYYTPSTLPDGTQLVATCRSPDNYRLIGDQRRTCEGGQWTGEEPQCQRVQTQVIFFERQDNRWREVASNGTVVVYVHRENPRPLNVVCRDTSGMLRYTRLTTPLVNDGDLQHWHGRNYHGKRLDPISTDFSGMYTCNGSSSFHSVHVLFKAAECEVPAAPEHGRLLNGSRQQPRDIFPSGTSVSFECEDDYRLVGSRRITCEKGQWSDDPPVCTELDIRLFGGSGNYEGRVEVRVNGRWGTVCNETWDMDDATVVCRELGNRTAIKYDVMYGEGEGPILYTNSMCTGEEERLQDCPNEEPTVDVCKHTHDAGVQCSFKDVDLRLVGGSTPNEGRVEVYKKGVAGMGEWGRMCAGSEWDRREANVVCRTVGYPNGAEASSGSVGSGNGRVFITDVECTGTENTFLGCKEANFGNLQACPTGEVDATVVCIQTPLG</sequence>
<dbReference type="OrthoDB" id="6127264at2759"/>
<dbReference type="InterPro" id="IPR035976">
    <property type="entry name" value="Sushi/SCR/CCP_sf"/>
</dbReference>
<dbReference type="RefSeq" id="XP_030834736.1">
    <property type="nucleotide sequence ID" value="XM_030978876.1"/>
</dbReference>
<dbReference type="CDD" id="cd00033">
    <property type="entry name" value="CCP"/>
    <property type="match status" value="2"/>
</dbReference>
<dbReference type="FunFam" id="3.10.250.10:FF:000011">
    <property type="entry name" value="Scavenger receptor class A member 5"/>
    <property type="match status" value="1"/>
</dbReference>
<organism evidence="10 11">
    <name type="scientific">Strongylocentrotus purpuratus</name>
    <name type="common">Purple sea urchin</name>
    <dbReference type="NCBI Taxonomy" id="7668"/>
    <lineage>
        <taxon>Eukaryota</taxon>
        <taxon>Metazoa</taxon>
        <taxon>Echinodermata</taxon>
        <taxon>Eleutherozoa</taxon>
        <taxon>Echinozoa</taxon>
        <taxon>Echinoidea</taxon>
        <taxon>Euechinoidea</taxon>
        <taxon>Echinacea</taxon>
        <taxon>Camarodonta</taxon>
        <taxon>Echinidea</taxon>
        <taxon>Strongylocentrotidae</taxon>
        <taxon>Strongylocentrotus</taxon>
    </lineage>
</organism>
<feature type="disulfide bond" evidence="5">
    <location>
        <begin position="403"/>
        <end position="413"/>
    </location>
</feature>
<comment type="caution">
    <text evidence="5">Lacks conserved residue(s) required for the propagation of feature annotation.</text>
</comment>
<dbReference type="PRINTS" id="PR00258">
    <property type="entry name" value="SPERACTRCPTR"/>
</dbReference>
<dbReference type="InterPro" id="IPR036772">
    <property type="entry name" value="SRCR-like_dom_sf"/>
</dbReference>
<keyword evidence="6" id="KW-0768">Sushi</keyword>
<evidence type="ECO:0000256" key="1">
    <source>
        <dbReference type="ARBA" id="ARBA00022729"/>
    </source>
</evidence>
<dbReference type="SUPFAM" id="SSF57535">
    <property type="entry name" value="Complement control module/SCR domain"/>
    <property type="match status" value="3"/>
</dbReference>
<evidence type="ECO:0000256" key="3">
    <source>
        <dbReference type="ARBA" id="ARBA00023157"/>
    </source>
</evidence>
<evidence type="ECO:0000256" key="5">
    <source>
        <dbReference type="PROSITE-ProRule" id="PRU00196"/>
    </source>
</evidence>
<dbReference type="InterPro" id="IPR000436">
    <property type="entry name" value="Sushi_SCR_CCP_dom"/>
</dbReference>
<feature type="domain" description="Sushi" evidence="9">
    <location>
        <begin position="270"/>
        <end position="333"/>
    </location>
</feature>
<dbReference type="Pfam" id="PF00530">
    <property type="entry name" value="SRCR"/>
    <property type="match status" value="2"/>
</dbReference>
<evidence type="ECO:0000256" key="7">
    <source>
        <dbReference type="SAM" id="SignalP"/>
    </source>
</evidence>
<evidence type="ECO:0000313" key="10">
    <source>
        <dbReference type="EnsemblMetazoa" id="XP_030834736"/>
    </source>
</evidence>
<dbReference type="EnsemblMetazoa" id="XM_030978876">
    <property type="protein sequence ID" value="XP_030834736"/>
    <property type="gene ID" value="LOC588502"/>
</dbReference>
<dbReference type="InterPro" id="IPR001190">
    <property type="entry name" value="SRCR"/>
</dbReference>
<proteinExistence type="predicted"/>
<dbReference type="SMART" id="SM00032">
    <property type="entry name" value="CCP"/>
    <property type="match status" value="3"/>
</dbReference>
<reference evidence="11" key="1">
    <citation type="submission" date="2015-02" db="EMBL/GenBank/DDBJ databases">
        <title>Genome sequencing for Strongylocentrotus purpuratus.</title>
        <authorList>
            <person name="Murali S."/>
            <person name="Liu Y."/>
            <person name="Vee V."/>
            <person name="English A."/>
            <person name="Wang M."/>
            <person name="Skinner E."/>
            <person name="Han Y."/>
            <person name="Muzny D.M."/>
            <person name="Worley K.C."/>
            <person name="Gibbs R.A."/>
        </authorList>
    </citation>
    <scope>NUCLEOTIDE SEQUENCE</scope>
</reference>
<dbReference type="KEGG" id="spu:588502"/>
<feature type="domain" description="Sushi" evidence="9">
    <location>
        <begin position="94"/>
        <end position="166"/>
    </location>
</feature>
<feature type="chain" id="PRO_5029913531" evidence="7">
    <location>
        <begin position="27"/>
        <end position="552"/>
    </location>
</feature>
<keyword evidence="3 5" id="KW-1015">Disulfide bond</keyword>
<dbReference type="Gene3D" id="3.10.250.10">
    <property type="entry name" value="SRCR-like domain"/>
    <property type="match status" value="2"/>
</dbReference>
<dbReference type="PROSITE" id="PS50923">
    <property type="entry name" value="SUSHI"/>
    <property type="match status" value="2"/>
</dbReference>
<dbReference type="Gene3D" id="2.10.70.10">
    <property type="entry name" value="Complement Module, domain 1"/>
    <property type="match status" value="2"/>
</dbReference>
<feature type="disulfide bond" evidence="5">
    <location>
        <begin position="514"/>
        <end position="524"/>
    </location>
</feature>
<keyword evidence="2" id="KW-0677">Repeat</keyword>
<evidence type="ECO:0000256" key="6">
    <source>
        <dbReference type="PROSITE-ProRule" id="PRU00302"/>
    </source>
</evidence>
<feature type="domain" description="SRCR" evidence="8">
    <location>
        <begin position="440"/>
        <end position="547"/>
    </location>
</feature>
<dbReference type="Proteomes" id="UP000007110">
    <property type="component" value="Unassembled WGS sequence"/>
</dbReference>